<reference evidence="5" key="1">
    <citation type="journal article" date="2019" name="Int. J. Syst. Evol. Microbiol.">
        <title>The Global Catalogue of Microorganisms (GCM) 10K type strain sequencing project: providing services to taxonomists for standard genome sequencing and annotation.</title>
        <authorList>
            <consortium name="The Broad Institute Genomics Platform"/>
            <consortium name="The Broad Institute Genome Sequencing Center for Infectious Disease"/>
            <person name="Wu L."/>
            <person name="Ma J."/>
        </authorList>
    </citation>
    <scope>NUCLEOTIDE SEQUENCE [LARGE SCALE GENOMIC DNA]</scope>
    <source>
        <strain evidence="5">TISTR 1514</strain>
    </source>
</reference>
<keyword evidence="4" id="KW-0378">Hydrolase</keyword>
<dbReference type="InterPro" id="IPR011055">
    <property type="entry name" value="Dup_hybrid_motif"/>
</dbReference>
<dbReference type="Proteomes" id="UP001597492">
    <property type="component" value="Unassembled WGS sequence"/>
</dbReference>
<dbReference type="CDD" id="cd12797">
    <property type="entry name" value="M23_peptidase"/>
    <property type="match status" value="1"/>
</dbReference>
<dbReference type="PANTHER" id="PTHR21666:SF270">
    <property type="entry name" value="MUREIN HYDROLASE ACTIVATOR ENVC"/>
    <property type="match status" value="1"/>
</dbReference>
<feature type="compositionally biased region" description="Gly residues" evidence="2">
    <location>
        <begin position="306"/>
        <end position="326"/>
    </location>
</feature>
<accession>A0ABW5UUF3</accession>
<dbReference type="Pfam" id="PF01551">
    <property type="entry name" value="Peptidase_M23"/>
    <property type="match status" value="1"/>
</dbReference>
<dbReference type="RefSeq" id="WP_019617839.1">
    <property type="nucleotide sequence ID" value="NZ_JBHUNE010000003.1"/>
</dbReference>
<protein>
    <submittedName>
        <fullName evidence="4">M23 family metallopeptidase</fullName>
        <ecNumber evidence="4">3.4.24.-</ecNumber>
    </submittedName>
</protein>
<feature type="compositionally biased region" description="Basic and acidic residues" evidence="2">
    <location>
        <begin position="248"/>
        <end position="278"/>
    </location>
</feature>
<evidence type="ECO:0000256" key="2">
    <source>
        <dbReference type="SAM" id="MobiDB-lite"/>
    </source>
</evidence>
<dbReference type="EC" id="3.4.24.-" evidence="4"/>
<proteinExistence type="predicted"/>
<evidence type="ECO:0000256" key="1">
    <source>
        <dbReference type="SAM" id="Coils"/>
    </source>
</evidence>
<feature type="region of interest" description="Disordered" evidence="2">
    <location>
        <begin position="248"/>
        <end position="330"/>
    </location>
</feature>
<keyword evidence="5" id="KW-1185">Reference proteome</keyword>
<feature type="coiled-coil region" evidence="1">
    <location>
        <begin position="185"/>
        <end position="222"/>
    </location>
</feature>
<feature type="coiled-coil region" evidence="1">
    <location>
        <begin position="61"/>
        <end position="130"/>
    </location>
</feature>
<comment type="caution">
    <text evidence="4">The sequence shown here is derived from an EMBL/GenBank/DDBJ whole genome shotgun (WGS) entry which is preliminary data.</text>
</comment>
<feature type="compositionally biased region" description="Low complexity" evidence="2">
    <location>
        <begin position="279"/>
        <end position="305"/>
    </location>
</feature>
<evidence type="ECO:0000259" key="3">
    <source>
        <dbReference type="Pfam" id="PF01551"/>
    </source>
</evidence>
<dbReference type="Gene3D" id="2.70.70.10">
    <property type="entry name" value="Glucose Permease (Domain IIA)"/>
    <property type="match status" value="1"/>
</dbReference>
<dbReference type="InterPro" id="IPR016047">
    <property type="entry name" value="M23ase_b-sheet_dom"/>
</dbReference>
<sequence length="469" mass="48541">MTSLKSRRRAGGRSANRSGFTIGATALLIVGLVGNGAITANAKDLDDYATWDDVVAAQNDIDAQNALIDEINGQIQELETQVAEAEEVAEAAGAAYSQAEAASTSQGEKVYSLQTQADAAAAEADEAESEAAGYVAAMADRVPVDPTVELLTNPDDADGFLMGMSTLSKLGTQNGAVYENAVAARNNANSLADQAQVALEELEELEAEAQANYQAAVDAQLDLQAARDEKTEKGSELEAMLAPLEEHREVVAADYQEGERLREEERKRIEEEQRKAAEEAAAAAAAAQAAAEKAQAQANQNASSGGSSGSSGSSGGSSGGGGGGGSEAPTGSGYVPPLGYNAYITSPYGWRIHPVYGYSRLHNGTDFVVPGGTCGTPIYAVSAGTVTYAAWLDGWGNRVDYQLDDGTTLGNAHIMPGGIMVYPGQRVAAGQIIAYAGTTGPSTGCHLHFMVNNGAVDPVGWLAARGIYY</sequence>
<feature type="domain" description="M23ase beta-sheet core" evidence="3">
    <location>
        <begin position="361"/>
        <end position="458"/>
    </location>
</feature>
<dbReference type="PANTHER" id="PTHR21666">
    <property type="entry name" value="PEPTIDASE-RELATED"/>
    <property type="match status" value="1"/>
</dbReference>
<dbReference type="GO" id="GO:0016787">
    <property type="term" value="F:hydrolase activity"/>
    <property type="evidence" value="ECO:0007669"/>
    <property type="project" value="UniProtKB-KW"/>
</dbReference>
<name>A0ABW5UUF3_9MICO</name>
<dbReference type="SUPFAM" id="SSF51261">
    <property type="entry name" value="Duplicated hybrid motif"/>
    <property type="match status" value="1"/>
</dbReference>
<keyword evidence="1" id="KW-0175">Coiled coil</keyword>
<dbReference type="EMBL" id="JBHUNE010000003">
    <property type="protein sequence ID" value="MFD2757291.1"/>
    <property type="molecule type" value="Genomic_DNA"/>
</dbReference>
<organism evidence="4 5">
    <name type="scientific">Gulosibacter faecalis</name>
    <dbReference type="NCBI Taxonomy" id="272240"/>
    <lineage>
        <taxon>Bacteria</taxon>
        <taxon>Bacillati</taxon>
        <taxon>Actinomycetota</taxon>
        <taxon>Actinomycetes</taxon>
        <taxon>Micrococcales</taxon>
        <taxon>Microbacteriaceae</taxon>
        <taxon>Gulosibacter</taxon>
    </lineage>
</organism>
<evidence type="ECO:0000313" key="5">
    <source>
        <dbReference type="Proteomes" id="UP001597492"/>
    </source>
</evidence>
<evidence type="ECO:0000313" key="4">
    <source>
        <dbReference type="EMBL" id="MFD2757291.1"/>
    </source>
</evidence>
<dbReference type="InterPro" id="IPR050570">
    <property type="entry name" value="Cell_wall_metabolism_enzyme"/>
</dbReference>
<gene>
    <name evidence="4" type="ORF">ACFSW7_02740</name>
</gene>